<dbReference type="AlphaFoldDB" id="A0A484M5J8"/>
<evidence type="ECO:0000313" key="16">
    <source>
        <dbReference type="Proteomes" id="UP000595140"/>
    </source>
</evidence>
<feature type="domain" description="Disease resistance R13L4/SHOC-2-like LRR" evidence="14">
    <location>
        <begin position="321"/>
        <end position="432"/>
    </location>
</feature>
<dbReference type="OrthoDB" id="1215520at2759"/>
<evidence type="ECO:0000256" key="1">
    <source>
        <dbReference type="ARBA" id="ARBA00004251"/>
    </source>
</evidence>
<keyword evidence="7" id="KW-0677">Repeat</keyword>
<dbReference type="FunFam" id="3.80.10.10:FF:000095">
    <property type="entry name" value="LRR receptor-like serine/threonine-protein kinase GSO1"/>
    <property type="match status" value="2"/>
</dbReference>
<dbReference type="SUPFAM" id="SSF52075">
    <property type="entry name" value="Outer arm dynein light chain 1"/>
    <property type="match status" value="1"/>
</dbReference>
<keyword evidence="8 11" id="KW-1133">Transmembrane helix</keyword>
<dbReference type="InterPro" id="IPR032675">
    <property type="entry name" value="LRR_dom_sf"/>
</dbReference>
<evidence type="ECO:0000259" key="13">
    <source>
        <dbReference type="Pfam" id="PF08263"/>
    </source>
</evidence>
<gene>
    <name evidence="15" type="ORF">CCAM_LOCUS25092</name>
</gene>
<evidence type="ECO:0000256" key="9">
    <source>
        <dbReference type="ARBA" id="ARBA00023136"/>
    </source>
</evidence>
<dbReference type="Proteomes" id="UP000595140">
    <property type="component" value="Unassembled WGS sequence"/>
</dbReference>
<keyword evidence="16" id="KW-1185">Reference proteome</keyword>
<dbReference type="Pfam" id="PF00560">
    <property type="entry name" value="LRR_1"/>
    <property type="match status" value="2"/>
</dbReference>
<keyword evidence="4" id="KW-0433">Leucine-rich repeat</keyword>
<dbReference type="InterPro" id="IPR003591">
    <property type="entry name" value="Leu-rich_rpt_typical-subtyp"/>
</dbReference>
<dbReference type="GO" id="GO:0051707">
    <property type="term" value="P:response to other organism"/>
    <property type="evidence" value="ECO:0007669"/>
    <property type="project" value="UniProtKB-ARBA"/>
</dbReference>
<dbReference type="Gene3D" id="3.80.10.10">
    <property type="entry name" value="Ribonuclease Inhibitor"/>
    <property type="match status" value="6"/>
</dbReference>
<reference evidence="15 16" key="1">
    <citation type="submission" date="2018-04" db="EMBL/GenBank/DDBJ databases">
        <authorList>
            <person name="Vogel A."/>
        </authorList>
    </citation>
    <scope>NUCLEOTIDE SEQUENCE [LARGE SCALE GENOMIC DNA]</scope>
</reference>
<evidence type="ECO:0000256" key="12">
    <source>
        <dbReference type="SAM" id="SignalP"/>
    </source>
</evidence>
<dbReference type="FunFam" id="3.80.10.10:FF:000111">
    <property type="entry name" value="LRR receptor-like serine/threonine-protein kinase ERECTA"/>
    <property type="match status" value="1"/>
</dbReference>
<accession>A0A484M5J8</accession>
<dbReference type="SUPFAM" id="SSF52047">
    <property type="entry name" value="RNI-like"/>
    <property type="match status" value="1"/>
</dbReference>
<dbReference type="GO" id="GO:0005886">
    <property type="term" value="C:plasma membrane"/>
    <property type="evidence" value="ECO:0007669"/>
    <property type="project" value="UniProtKB-SubCell"/>
</dbReference>
<evidence type="ECO:0000256" key="10">
    <source>
        <dbReference type="ARBA" id="ARBA00023180"/>
    </source>
</evidence>
<feature type="signal peptide" evidence="12">
    <location>
        <begin position="1"/>
        <end position="25"/>
    </location>
</feature>
<evidence type="ECO:0000256" key="5">
    <source>
        <dbReference type="ARBA" id="ARBA00022692"/>
    </source>
</evidence>
<dbReference type="GO" id="GO:0006952">
    <property type="term" value="P:defense response"/>
    <property type="evidence" value="ECO:0007669"/>
    <property type="project" value="UniProtKB-ARBA"/>
</dbReference>
<evidence type="ECO:0000256" key="11">
    <source>
        <dbReference type="SAM" id="Phobius"/>
    </source>
</evidence>
<keyword evidence="3" id="KW-1003">Cell membrane</keyword>
<dbReference type="Pfam" id="PF13516">
    <property type="entry name" value="LRR_6"/>
    <property type="match status" value="1"/>
</dbReference>
<proteinExistence type="inferred from homology"/>
<dbReference type="PANTHER" id="PTHR48063">
    <property type="entry name" value="LRR RECEPTOR-LIKE KINASE"/>
    <property type="match status" value="1"/>
</dbReference>
<evidence type="ECO:0000256" key="6">
    <source>
        <dbReference type="ARBA" id="ARBA00022729"/>
    </source>
</evidence>
<keyword evidence="6 12" id="KW-0732">Signal</keyword>
<evidence type="ECO:0000256" key="2">
    <source>
        <dbReference type="ARBA" id="ARBA00009592"/>
    </source>
</evidence>
<dbReference type="EMBL" id="OOIL02002582">
    <property type="protein sequence ID" value="VFQ83316.1"/>
    <property type="molecule type" value="Genomic_DNA"/>
</dbReference>
<protein>
    <submittedName>
        <fullName evidence="15">Uncharacterized protein</fullName>
    </submittedName>
</protein>
<keyword evidence="5 11" id="KW-0812">Transmembrane</keyword>
<name>A0A484M5J8_9ASTE</name>
<dbReference type="InterPro" id="IPR013210">
    <property type="entry name" value="LRR_N_plant-typ"/>
</dbReference>
<evidence type="ECO:0000256" key="8">
    <source>
        <dbReference type="ARBA" id="ARBA00022989"/>
    </source>
</evidence>
<dbReference type="SMART" id="SM00369">
    <property type="entry name" value="LRR_TYP"/>
    <property type="match status" value="11"/>
</dbReference>
<dbReference type="InterPro" id="IPR001611">
    <property type="entry name" value="Leu-rich_rpt"/>
</dbReference>
<dbReference type="PROSITE" id="PS51450">
    <property type="entry name" value="LRR"/>
    <property type="match status" value="2"/>
</dbReference>
<sequence length="1070" mass="117624">MVRFKYSMISMWRVSSLLFFLLAAAGTILELGNSHSCNPIEKEALLKVKDELEDPSGRLASWRGGGDGEECCSWYGVVCDGLTGHVTELRLRTLSRNEYSSSAEFGYFFYDVYYEKSAFGGNLSSSLVNLTHLEYLDLSNNDFGGIEIPRFIGRMESLRYLNLSSSGFGGMIPHQLGNLSNLQCLDVAWNDLRVDSLLWLSGLRLLKFLRLNGLILNDAHDWLDVMNALPALVELHLSGCRVDPIRVIPTVNFSSLTTLDLSGNSLHEIPGWISRLAYLSSLDLSRNQFVGSGLIPLLNMTTVKELSLSGNYGLNSSIFNWLHEFTQLERLDLSGNSLGGRIPSSIGNLSSLISLDLSGNNLEGGIPTAIGNLTSLETLDLSSNSLEGGIPSAIGDLSSLTRLDLSNNRLVIGIPTRFKNLCSLRSLILSNNVLRQDINEILEILSGCVSNTLATLILSSTQLSGHLTNRLGKFKNLGYLDVSGNMISGPIPESLGALNSLVSLDLGGNKMNGTLPGGFGMLSNLREVDISDNSFEGEVSEIHFSNLINLRTFKASGNRLALRVNPDWDPAFQLISSIYLKSWRVGPSFPAWVQSLKYLAYIDLSNSDISSTLPTWFLDFSSRLYQFNISHNQMHGNVPYLSIDDSDYSVIDLSSNRFEGPMPYISSNPFGLDLSNNKFSGSISTFLCHKSRTIEVLNLGENLFSGEIPECWGNWETHTTVIRLSSNSFSGNIPTSLGTLSSLEILDLHDNNISGEVPVSLRNCTQLKVLDLSINRLSGVIPTWVGTHLQQATIIILRGNNFNGTISKELCNLDSLQILDLADNALLGTLPKCVNKLTSMIYGSEGEGSLFWQYGPTLTYYASSSIMRGGKIVEYSTILNFVRSLDLSNNKLHGQVPEEITALGGLQFLNISHNSLTGRIPKSIGDMKELQTLDLSHNQLSGEIPPSMSSLTFLNDLSLSDNNLSGVIPRSTQLQSFDPSRFSGNSLCGPPLAMHCIARGASPATEDGTAEEEDDDGAVDWFFFFVGIAPGFVVGFWAVIGPLVLSKRWRRFYFNLFSWDIRDILYYCHH</sequence>
<dbReference type="Pfam" id="PF08263">
    <property type="entry name" value="LRRNT_2"/>
    <property type="match status" value="1"/>
</dbReference>
<dbReference type="SUPFAM" id="SSF52058">
    <property type="entry name" value="L domain-like"/>
    <property type="match status" value="1"/>
</dbReference>
<dbReference type="Pfam" id="PF13855">
    <property type="entry name" value="LRR_8"/>
    <property type="match status" value="3"/>
</dbReference>
<dbReference type="SMART" id="SM00365">
    <property type="entry name" value="LRR_SD22"/>
    <property type="match status" value="9"/>
</dbReference>
<dbReference type="FunFam" id="3.80.10.10:FF:000041">
    <property type="entry name" value="LRR receptor-like serine/threonine-protein kinase ERECTA"/>
    <property type="match status" value="1"/>
</dbReference>
<feature type="chain" id="PRO_5019737311" evidence="12">
    <location>
        <begin position="26"/>
        <end position="1070"/>
    </location>
</feature>
<evidence type="ECO:0000256" key="7">
    <source>
        <dbReference type="ARBA" id="ARBA00022737"/>
    </source>
</evidence>
<dbReference type="InterPro" id="IPR055414">
    <property type="entry name" value="LRR_R13L4/SHOC2-like"/>
</dbReference>
<evidence type="ECO:0000256" key="4">
    <source>
        <dbReference type="ARBA" id="ARBA00022614"/>
    </source>
</evidence>
<dbReference type="PRINTS" id="PR00019">
    <property type="entry name" value="LEURICHRPT"/>
</dbReference>
<evidence type="ECO:0000313" key="15">
    <source>
        <dbReference type="EMBL" id="VFQ83316.1"/>
    </source>
</evidence>
<keyword evidence="9 11" id="KW-0472">Membrane</keyword>
<dbReference type="PANTHER" id="PTHR48063:SF98">
    <property type="entry name" value="LRR RECEPTOR-LIKE SERINE_THREONINE-PROTEIN KINASE FLS2"/>
    <property type="match status" value="1"/>
</dbReference>
<evidence type="ECO:0000256" key="3">
    <source>
        <dbReference type="ARBA" id="ARBA00022475"/>
    </source>
</evidence>
<evidence type="ECO:0000259" key="14">
    <source>
        <dbReference type="Pfam" id="PF23598"/>
    </source>
</evidence>
<organism evidence="15 16">
    <name type="scientific">Cuscuta campestris</name>
    <dbReference type="NCBI Taxonomy" id="132261"/>
    <lineage>
        <taxon>Eukaryota</taxon>
        <taxon>Viridiplantae</taxon>
        <taxon>Streptophyta</taxon>
        <taxon>Embryophyta</taxon>
        <taxon>Tracheophyta</taxon>
        <taxon>Spermatophyta</taxon>
        <taxon>Magnoliopsida</taxon>
        <taxon>eudicotyledons</taxon>
        <taxon>Gunneridae</taxon>
        <taxon>Pentapetalae</taxon>
        <taxon>asterids</taxon>
        <taxon>lamiids</taxon>
        <taxon>Solanales</taxon>
        <taxon>Convolvulaceae</taxon>
        <taxon>Cuscuteae</taxon>
        <taxon>Cuscuta</taxon>
        <taxon>Cuscuta subgen. Grammica</taxon>
        <taxon>Cuscuta sect. Cleistogrammica</taxon>
    </lineage>
</organism>
<keyword evidence="10" id="KW-0325">Glycoprotein</keyword>
<feature type="domain" description="Leucine-rich repeat-containing N-terminal plant-type" evidence="13">
    <location>
        <begin position="41"/>
        <end position="80"/>
    </location>
</feature>
<dbReference type="Pfam" id="PF23598">
    <property type="entry name" value="LRR_14"/>
    <property type="match status" value="1"/>
</dbReference>
<comment type="similarity">
    <text evidence="2">Belongs to the RLP family.</text>
</comment>
<dbReference type="InterPro" id="IPR046956">
    <property type="entry name" value="RLP23-like"/>
</dbReference>
<comment type="subcellular location">
    <subcellularLocation>
        <location evidence="1">Cell membrane</location>
        <topology evidence="1">Single-pass type I membrane protein</topology>
    </subcellularLocation>
</comment>
<feature type="transmembrane region" description="Helical" evidence="11">
    <location>
        <begin position="1021"/>
        <end position="1045"/>
    </location>
</feature>